<evidence type="ECO:0000256" key="2">
    <source>
        <dbReference type="SAM" id="SignalP"/>
    </source>
</evidence>
<dbReference type="eggNOG" id="COG1729">
    <property type="taxonomic scope" value="Bacteria"/>
</dbReference>
<organism evidence="3 4">
    <name type="scientific">Syntrophotalea carbinolica (strain DSM 2380 / NBRC 103641 / GraBd1)</name>
    <name type="common">Pelobacter carbinolicus</name>
    <dbReference type="NCBI Taxonomy" id="338963"/>
    <lineage>
        <taxon>Bacteria</taxon>
        <taxon>Pseudomonadati</taxon>
        <taxon>Thermodesulfobacteriota</taxon>
        <taxon>Desulfuromonadia</taxon>
        <taxon>Desulfuromonadales</taxon>
        <taxon>Syntrophotaleaceae</taxon>
        <taxon>Syntrophotalea</taxon>
    </lineage>
</organism>
<dbReference type="RefSeq" id="WP_011342760.1">
    <property type="nucleotide sequence ID" value="NC_007498.2"/>
</dbReference>
<dbReference type="HOGENOM" id="CLU_044315_3_0_7"/>
<dbReference type="OrthoDB" id="13540at2"/>
<evidence type="ECO:0000313" key="3">
    <source>
        <dbReference type="EMBL" id="ABA90208.1"/>
    </source>
</evidence>
<evidence type="ECO:0000256" key="1">
    <source>
        <dbReference type="SAM" id="Coils"/>
    </source>
</evidence>
<dbReference type="Gene3D" id="1.20.5.1160">
    <property type="entry name" value="Vasodilator-stimulated phosphoprotein"/>
    <property type="match status" value="1"/>
</dbReference>
<dbReference type="HAMAP" id="MF_02066">
    <property type="entry name" value="CpoB"/>
    <property type="match status" value="1"/>
</dbReference>
<dbReference type="PROSITE" id="PS51257">
    <property type="entry name" value="PROKAR_LIPOPROTEIN"/>
    <property type="match status" value="1"/>
</dbReference>
<keyword evidence="3" id="KW-0449">Lipoprotein</keyword>
<dbReference type="InterPro" id="IPR034706">
    <property type="entry name" value="CpoB"/>
</dbReference>
<evidence type="ECO:0000313" key="4">
    <source>
        <dbReference type="Proteomes" id="UP000002534"/>
    </source>
</evidence>
<protein>
    <submittedName>
        <fullName evidence="3">TPR domain lipoprotein</fullName>
    </submittedName>
</protein>
<keyword evidence="1" id="KW-0175">Coiled coil</keyword>
<proteinExistence type="inferred from homology"/>
<feature type="signal peptide" evidence="2">
    <location>
        <begin position="1"/>
        <end position="18"/>
    </location>
</feature>
<sequence length="266" mass="29695">MKSLRILMLCAATLALLAGCIPSQQELAMSRDLEEMKRRLAATERELATQQTDRLGQTRQRLDDLTQQQAKTQADLDNLRLELQSIHGRFADLDQQRNELQEELALVRDDLGLRISALEENPSSATGNTAPVVQLPKAGAAQPETVYLQAVDAIRKQKHYAEGRKQLEEFLQKNPGHSLAPNAAYWIGESYAGEKEYEKAILQFEDVIQKYGDHPKAAAAYLKQGLTFDQLGDRQSARAILEKLVKSFPLSGEAGIAKERLKAWGK</sequence>
<dbReference type="SUPFAM" id="SSF48452">
    <property type="entry name" value="TPR-like"/>
    <property type="match status" value="1"/>
</dbReference>
<dbReference type="KEGG" id="pca:Pcar_2973"/>
<dbReference type="Pfam" id="PF13432">
    <property type="entry name" value="TPR_16"/>
    <property type="match status" value="1"/>
</dbReference>
<dbReference type="InterPro" id="IPR014162">
    <property type="entry name" value="CpoB_C"/>
</dbReference>
<feature type="coiled-coil region" evidence="1">
    <location>
        <begin position="26"/>
        <end position="110"/>
    </location>
</feature>
<dbReference type="EMBL" id="CP000142">
    <property type="protein sequence ID" value="ABA90208.1"/>
    <property type="molecule type" value="Genomic_DNA"/>
</dbReference>
<accession>Q3A099</accession>
<dbReference type="AlphaFoldDB" id="Q3A099"/>
<dbReference type="Pfam" id="PF13174">
    <property type="entry name" value="TPR_6"/>
    <property type="match status" value="1"/>
</dbReference>
<dbReference type="Proteomes" id="UP000002534">
    <property type="component" value="Chromosome"/>
</dbReference>
<name>Q3A099_SYNC1</name>
<reference evidence="4" key="1">
    <citation type="submission" date="2005-10" db="EMBL/GenBank/DDBJ databases">
        <title>Complete sequence of Pelobacter carbinolicus DSM 2380.</title>
        <authorList>
            <person name="Copeland A."/>
            <person name="Lucas S."/>
            <person name="Lapidus A."/>
            <person name="Barry K."/>
            <person name="Detter J.C."/>
            <person name="Glavina T."/>
            <person name="Hammon N."/>
            <person name="Israni S."/>
            <person name="Pitluck S."/>
            <person name="Chertkov O."/>
            <person name="Schmutz J."/>
            <person name="Larimer F."/>
            <person name="Land M."/>
            <person name="Kyrpides N."/>
            <person name="Ivanova N."/>
            <person name="Richardson P."/>
        </authorList>
    </citation>
    <scope>NUCLEOTIDE SEQUENCE [LARGE SCALE GENOMIC DNA]</scope>
    <source>
        <strain evidence="4">DSM 2380 / NBRC 103641 / GraBd1</strain>
    </source>
</reference>
<dbReference type="InterPro" id="IPR019734">
    <property type="entry name" value="TPR_rpt"/>
</dbReference>
<dbReference type="Gene3D" id="1.25.40.10">
    <property type="entry name" value="Tetratricopeptide repeat domain"/>
    <property type="match status" value="1"/>
</dbReference>
<dbReference type="STRING" id="338963.Pcar_2973"/>
<keyword evidence="2" id="KW-0732">Signal</keyword>
<dbReference type="InterPro" id="IPR011990">
    <property type="entry name" value="TPR-like_helical_dom_sf"/>
</dbReference>
<gene>
    <name evidence="3" type="ordered locus">Pcar_2973</name>
</gene>
<dbReference type="GO" id="GO:0051301">
    <property type="term" value="P:cell division"/>
    <property type="evidence" value="ECO:0007669"/>
    <property type="project" value="InterPro"/>
</dbReference>
<keyword evidence="4" id="KW-1185">Reference proteome</keyword>
<reference evidence="3 4" key="2">
    <citation type="journal article" date="2012" name="BMC Genomics">
        <title>The genome of Pelobacter carbinolicus reveals surprising metabolic capabilities and physiological features.</title>
        <authorList>
            <person name="Aklujkar M."/>
            <person name="Haveman S.A."/>
            <person name="Didonato R.Jr."/>
            <person name="Chertkov O."/>
            <person name="Han C.S."/>
            <person name="Land M.L."/>
            <person name="Brown P."/>
            <person name="Lovley D.R."/>
        </authorList>
    </citation>
    <scope>NUCLEOTIDE SEQUENCE [LARGE SCALE GENOMIC DNA]</scope>
    <source>
        <strain evidence="4">DSM 2380 / NBRC 103641 / GraBd1</strain>
    </source>
</reference>
<dbReference type="NCBIfam" id="TIGR02795">
    <property type="entry name" value="tol_pal_ybgF"/>
    <property type="match status" value="1"/>
</dbReference>
<feature type="chain" id="PRO_5039954098" evidence="2">
    <location>
        <begin position="19"/>
        <end position="266"/>
    </location>
</feature>